<dbReference type="EMBL" id="JBBCAQ010000006">
    <property type="protein sequence ID" value="KAK7603058.1"/>
    <property type="molecule type" value="Genomic_DNA"/>
</dbReference>
<evidence type="ECO:0000256" key="1">
    <source>
        <dbReference type="SAM" id="MobiDB-lite"/>
    </source>
</evidence>
<accession>A0AAN9TS12</accession>
<dbReference type="SUPFAM" id="SSF56112">
    <property type="entry name" value="Protein kinase-like (PK-like)"/>
    <property type="match status" value="1"/>
</dbReference>
<comment type="caution">
    <text evidence="3">The sequence shown here is derived from an EMBL/GenBank/DDBJ whole genome shotgun (WGS) entry which is preliminary data.</text>
</comment>
<feature type="compositionally biased region" description="Low complexity" evidence="1">
    <location>
        <begin position="120"/>
        <end position="133"/>
    </location>
</feature>
<dbReference type="PANTHER" id="PTHR11012:SF58">
    <property type="entry name" value="CHK KINASE-LIKE DOMAIN-CONTAINING PROTEIN"/>
    <property type="match status" value="1"/>
</dbReference>
<evidence type="ECO:0000313" key="3">
    <source>
        <dbReference type="EMBL" id="KAK7603058.1"/>
    </source>
</evidence>
<organism evidence="3 4">
    <name type="scientific">Parthenolecanium corni</name>
    <dbReference type="NCBI Taxonomy" id="536013"/>
    <lineage>
        <taxon>Eukaryota</taxon>
        <taxon>Metazoa</taxon>
        <taxon>Ecdysozoa</taxon>
        <taxon>Arthropoda</taxon>
        <taxon>Hexapoda</taxon>
        <taxon>Insecta</taxon>
        <taxon>Pterygota</taxon>
        <taxon>Neoptera</taxon>
        <taxon>Paraneoptera</taxon>
        <taxon>Hemiptera</taxon>
        <taxon>Sternorrhyncha</taxon>
        <taxon>Coccoidea</taxon>
        <taxon>Coccidae</taxon>
        <taxon>Parthenolecanium</taxon>
    </lineage>
</organism>
<dbReference type="PANTHER" id="PTHR11012">
    <property type="entry name" value="PROTEIN KINASE-LIKE DOMAIN-CONTAINING"/>
    <property type="match status" value="1"/>
</dbReference>
<reference evidence="3 4" key="1">
    <citation type="submission" date="2024-03" db="EMBL/GenBank/DDBJ databases">
        <title>Adaptation during the transition from Ophiocordyceps entomopathogen to insect associate is accompanied by gene loss and intensified selection.</title>
        <authorList>
            <person name="Ward C.M."/>
            <person name="Onetto C.A."/>
            <person name="Borneman A.R."/>
        </authorList>
    </citation>
    <scope>NUCLEOTIDE SEQUENCE [LARGE SCALE GENOMIC DNA]</scope>
    <source>
        <strain evidence="3">AWRI1</strain>
        <tissue evidence="3">Single Adult Female</tissue>
    </source>
</reference>
<dbReference type="InterPro" id="IPR015897">
    <property type="entry name" value="CHK_kinase-like"/>
</dbReference>
<evidence type="ECO:0000313" key="4">
    <source>
        <dbReference type="Proteomes" id="UP001367676"/>
    </source>
</evidence>
<gene>
    <name evidence="3" type="ORF">V9T40_003057</name>
</gene>
<protein>
    <recommendedName>
        <fullName evidence="2">CHK kinase-like domain-containing protein</fullName>
    </recommendedName>
</protein>
<dbReference type="InterPro" id="IPR004119">
    <property type="entry name" value="EcKL"/>
</dbReference>
<dbReference type="Proteomes" id="UP001367676">
    <property type="component" value="Unassembled WGS sequence"/>
</dbReference>
<name>A0AAN9TS12_9HEMI</name>
<dbReference type="AlphaFoldDB" id="A0AAN9TS12"/>
<dbReference type="Pfam" id="PF02958">
    <property type="entry name" value="EcKL"/>
    <property type="match status" value="1"/>
</dbReference>
<dbReference type="Gene3D" id="3.90.1200.10">
    <property type="match status" value="1"/>
</dbReference>
<evidence type="ECO:0000259" key="2">
    <source>
        <dbReference type="SMART" id="SM00587"/>
    </source>
</evidence>
<feature type="domain" description="CHK kinase-like" evidence="2">
    <location>
        <begin position="313"/>
        <end position="501"/>
    </location>
</feature>
<sequence length="573" mass="64044">MPEKRNENFASTAVAATYSRRFGGDILLTSGPGDAGRGPKLWHAFVLCPPRTSALVEAPPLLCTDNFSGAPLLRRLRLATLRLSLWSVEEDGREGSDSSRHNRGERIQMKVFTSLPAPPSECQSSPQSQRRQSTLSHALVTPADTDSDLDRTTGTPDSSDLLDPQQRSPALDETMAALVLTKYHRFKGVLDDDQQAHITSFHLEEDSEAADTALSDIYVLKVVYTLPGEEGASERSLDLIVKQLPQDPFARFFVKEAQFDLREIKFYTKIVPDMVDFIADRLPDLPAEKQLPIPKCYYPLGDEEIDPSLETILVLEDLKSHDYRSPDFAKGLRLDQATLALEAIAKMHALSLAMRLAHSRPFNDVYPFLFQTDKATDSYQMLLDRGLPQLELFLEKKPHMTPVLKCILNIRHDMKNVISALLSPRCPVALLTHTDFWCNNLLFRADGGHCIVLDWQMVTYSRPTNDVALLVISSLPGELRRAHQHQLLDTYWQAFTAFAAKLNVDVEGGLGYSRAHLQEDYRRSQLLAILLCIGSVDVALGNASAEQRLLDALKDLHAEQIFSQQTIAQCLAA</sequence>
<proteinExistence type="predicted"/>
<keyword evidence="4" id="KW-1185">Reference proteome</keyword>
<dbReference type="SMART" id="SM00587">
    <property type="entry name" value="CHK"/>
    <property type="match status" value="1"/>
</dbReference>
<dbReference type="InterPro" id="IPR011009">
    <property type="entry name" value="Kinase-like_dom_sf"/>
</dbReference>
<feature type="region of interest" description="Disordered" evidence="1">
    <location>
        <begin position="113"/>
        <end position="168"/>
    </location>
</feature>